<sequence>MKMFVKLFAFCTLYCIVLQHEASGSPVNQLLGLDDVVHDDKQCKDLRDDCSNIPAKGEELMKYCEVWKDDVAVQECPKTCGRCKAPSPPVGCQDEEDDCHWITDMHPNVDDLAEYCSGHRNDIAVKQCKKTCQLCNAPFPPADCKDERDDCSWITDNNPDADDLAKYCIEYRDDDAVKQCKKTCGLC</sequence>
<dbReference type="Proteomes" id="UP000887567">
    <property type="component" value="Unplaced"/>
</dbReference>
<dbReference type="GeneID" id="110241654"/>
<name>A0A913XEI5_EXADI</name>
<evidence type="ECO:0000259" key="3">
    <source>
        <dbReference type="SMART" id="SM00254"/>
    </source>
</evidence>
<keyword evidence="2" id="KW-0732">Signal</keyword>
<evidence type="ECO:0000256" key="1">
    <source>
        <dbReference type="ARBA" id="ARBA00022656"/>
    </source>
</evidence>
<keyword evidence="1" id="KW-0800">Toxin</keyword>
<feature type="domain" description="ShKT" evidence="3">
    <location>
        <begin position="143"/>
        <end position="187"/>
    </location>
</feature>
<reference evidence="4" key="1">
    <citation type="submission" date="2022-11" db="UniProtKB">
        <authorList>
            <consortium name="EnsemblMetazoa"/>
        </authorList>
    </citation>
    <scope>IDENTIFICATION</scope>
</reference>
<proteinExistence type="predicted"/>
<dbReference type="EnsemblMetazoa" id="XM_021047534.2">
    <property type="protein sequence ID" value="XP_020903193.1"/>
    <property type="gene ID" value="LOC110241654"/>
</dbReference>
<dbReference type="SMART" id="SM00254">
    <property type="entry name" value="ShKT"/>
    <property type="match status" value="3"/>
</dbReference>
<dbReference type="RefSeq" id="XP_020903193.1">
    <property type="nucleotide sequence ID" value="XM_021047534.2"/>
</dbReference>
<feature type="chain" id="PRO_5038078166" description="ShKT domain-containing protein" evidence="2">
    <location>
        <begin position="25"/>
        <end position="187"/>
    </location>
</feature>
<feature type="signal peptide" evidence="2">
    <location>
        <begin position="1"/>
        <end position="24"/>
    </location>
</feature>
<keyword evidence="5" id="KW-1185">Reference proteome</keyword>
<dbReference type="OrthoDB" id="5974165at2759"/>
<organism evidence="4 5">
    <name type="scientific">Exaiptasia diaphana</name>
    <name type="common">Tropical sea anemone</name>
    <name type="synonym">Aiptasia pulchella</name>
    <dbReference type="NCBI Taxonomy" id="2652724"/>
    <lineage>
        <taxon>Eukaryota</taxon>
        <taxon>Metazoa</taxon>
        <taxon>Cnidaria</taxon>
        <taxon>Anthozoa</taxon>
        <taxon>Hexacorallia</taxon>
        <taxon>Actiniaria</taxon>
        <taxon>Aiptasiidae</taxon>
        <taxon>Exaiptasia</taxon>
    </lineage>
</organism>
<dbReference type="KEGG" id="epa:110241654"/>
<feature type="domain" description="ShKT" evidence="3">
    <location>
        <begin position="42"/>
        <end position="84"/>
    </location>
</feature>
<dbReference type="GO" id="GO:0090729">
    <property type="term" value="F:toxin activity"/>
    <property type="evidence" value="ECO:0007669"/>
    <property type="project" value="UniProtKB-KW"/>
</dbReference>
<evidence type="ECO:0000313" key="4">
    <source>
        <dbReference type="EnsemblMetazoa" id="XP_020903193.1"/>
    </source>
</evidence>
<evidence type="ECO:0000313" key="5">
    <source>
        <dbReference type="Proteomes" id="UP000887567"/>
    </source>
</evidence>
<dbReference type="AlphaFoldDB" id="A0A913XEI5"/>
<evidence type="ECO:0000256" key="2">
    <source>
        <dbReference type="SAM" id="SignalP"/>
    </source>
</evidence>
<protein>
    <recommendedName>
        <fullName evidence="3">ShKT domain-containing protein</fullName>
    </recommendedName>
</protein>
<feature type="domain" description="ShKT" evidence="3">
    <location>
        <begin position="91"/>
        <end position="136"/>
    </location>
</feature>
<dbReference type="InterPro" id="IPR003582">
    <property type="entry name" value="ShKT_dom"/>
</dbReference>
<accession>A0A913XEI5</accession>